<evidence type="ECO:0000313" key="6">
    <source>
        <dbReference type="EMBL" id="MBB6003041.1"/>
    </source>
</evidence>
<sequence length="123" mass="13769">MKTTKITFWISTSLIFLFMGVMPALTGHTEMAKEGTRHLGYPQYFGMALNIFKIIGSLALIIPQVPKVLKEWAYAGFVFDIIFATISLWAVDGFNAMLLVPVLVMAVLLVSYFSFHKLQSSKS</sequence>
<evidence type="ECO:0008006" key="8">
    <source>
        <dbReference type="Google" id="ProtNLM"/>
    </source>
</evidence>
<accession>A0A841EUC0</accession>
<name>A0A841EUC0_9BACT</name>
<evidence type="ECO:0000256" key="4">
    <source>
        <dbReference type="ARBA" id="ARBA00023136"/>
    </source>
</evidence>
<keyword evidence="4 5" id="KW-0472">Membrane</keyword>
<evidence type="ECO:0000256" key="3">
    <source>
        <dbReference type="ARBA" id="ARBA00022989"/>
    </source>
</evidence>
<keyword evidence="7" id="KW-1185">Reference proteome</keyword>
<dbReference type="RefSeq" id="WP_184133195.1">
    <property type="nucleotide sequence ID" value="NZ_JACHKT010000009.1"/>
</dbReference>
<evidence type="ECO:0000313" key="7">
    <source>
        <dbReference type="Proteomes" id="UP000524404"/>
    </source>
</evidence>
<feature type="transmembrane region" description="Helical" evidence="5">
    <location>
        <begin position="72"/>
        <end position="90"/>
    </location>
</feature>
<evidence type="ECO:0000256" key="5">
    <source>
        <dbReference type="SAM" id="Phobius"/>
    </source>
</evidence>
<dbReference type="GO" id="GO:0016020">
    <property type="term" value="C:membrane"/>
    <property type="evidence" value="ECO:0007669"/>
    <property type="project" value="UniProtKB-SubCell"/>
</dbReference>
<proteinExistence type="predicted"/>
<keyword evidence="3 5" id="KW-1133">Transmembrane helix</keyword>
<dbReference type="Proteomes" id="UP000524404">
    <property type="component" value="Unassembled WGS sequence"/>
</dbReference>
<dbReference type="EMBL" id="JACHKT010000009">
    <property type="protein sequence ID" value="MBB6003041.1"/>
    <property type="molecule type" value="Genomic_DNA"/>
</dbReference>
<feature type="transmembrane region" description="Helical" evidence="5">
    <location>
        <begin position="7"/>
        <end position="25"/>
    </location>
</feature>
<organism evidence="6 7">
    <name type="scientific">Arcicella rosea</name>
    <dbReference type="NCBI Taxonomy" id="502909"/>
    <lineage>
        <taxon>Bacteria</taxon>
        <taxon>Pseudomonadati</taxon>
        <taxon>Bacteroidota</taxon>
        <taxon>Cytophagia</taxon>
        <taxon>Cytophagales</taxon>
        <taxon>Flectobacillaceae</taxon>
        <taxon>Arcicella</taxon>
    </lineage>
</organism>
<dbReference type="AlphaFoldDB" id="A0A841EUC0"/>
<feature type="transmembrane region" description="Helical" evidence="5">
    <location>
        <begin position="96"/>
        <end position="115"/>
    </location>
</feature>
<evidence type="ECO:0000256" key="2">
    <source>
        <dbReference type="ARBA" id="ARBA00022692"/>
    </source>
</evidence>
<comment type="subcellular location">
    <subcellularLocation>
        <location evidence="1">Membrane</location>
        <topology evidence="1">Multi-pass membrane protein</topology>
    </subcellularLocation>
</comment>
<reference evidence="6 7" key="1">
    <citation type="submission" date="2020-08" db="EMBL/GenBank/DDBJ databases">
        <title>Functional genomics of gut bacteria from endangered species of beetles.</title>
        <authorList>
            <person name="Carlos-Shanley C."/>
        </authorList>
    </citation>
    <scope>NUCLEOTIDE SEQUENCE [LARGE SCALE GENOMIC DNA]</scope>
    <source>
        <strain evidence="6 7">S00070</strain>
    </source>
</reference>
<protein>
    <recommendedName>
        <fullName evidence="8">DoxX-like family protein</fullName>
    </recommendedName>
</protein>
<keyword evidence="2 5" id="KW-0812">Transmembrane</keyword>
<dbReference type="InterPro" id="IPR032808">
    <property type="entry name" value="DoxX"/>
</dbReference>
<dbReference type="Pfam" id="PF13564">
    <property type="entry name" value="DoxX_2"/>
    <property type="match status" value="1"/>
</dbReference>
<comment type="caution">
    <text evidence="6">The sequence shown here is derived from an EMBL/GenBank/DDBJ whole genome shotgun (WGS) entry which is preliminary data.</text>
</comment>
<gene>
    <name evidence="6" type="ORF">HNP25_001693</name>
</gene>
<evidence type="ECO:0000256" key="1">
    <source>
        <dbReference type="ARBA" id="ARBA00004141"/>
    </source>
</evidence>
<feature type="transmembrane region" description="Helical" evidence="5">
    <location>
        <begin position="45"/>
        <end position="65"/>
    </location>
</feature>